<dbReference type="Gene3D" id="3.40.50.720">
    <property type="entry name" value="NAD(P)-binding Rossmann-like Domain"/>
    <property type="match status" value="1"/>
</dbReference>
<comment type="similarity">
    <text evidence="1">Belongs to the NmrA-type oxidoreductase family.</text>
</comment>
<dbReference type="InterPro" id="IPR051164">
    <property type="entry name" value="NmrA-like_oxidored"/>
</dbReference>
<proteinExistence type="inferred from homology"/>
<reference evidence="4 5" key="1">
    <citation type="journal article" date="2025" name="Microbiol. Resour. Announc.">
        <title>Draft genome sequences for Neonectria magnoliae and Neonectria punicea, canker pathogens of Liriodendron tulipifera and Acer saccharum in West Virginia.</title>
        <authorList>
            <person name="Petronek H.M."/>
            <person name="Kasson M.T."/>
            <person name="Metheny A.M."/>
            <person name="Stauder C.M."/>
            <person name="Lovett B."/>
            <person name="Lynch S.C."/>
            <person name="Garnas J.R."/>
            <person name="Kasson L.R."/>
            <person name="Stajich J.E."/>
        </authorList>
    </citation>
    <scope>NUCLEOTIDE SEQUENCE [LARGE SCALE GENOMIC DNA]</scope>
    <source>
        <strain evidence="4 5">NRRL 64653</strain>
    </source>
</reference>
<dbReference type="PANTHER" id="PTHR42748">
    <property type="entry name" value="NITROGEN METABOLITE REPRESSION PROTEIN NMRA FAMILY MEMBER"/>
    <property type="match status" value="1"/>
</dbReference>
<keyword evidence="2" id="KW-0521">NADP</keyword>
<name>A0ABR1HF28_9HYPO</name>
<dbReference type="Gene3D" id="3.90.25.10">
    <property type="entry name" value="UDP-galactose 4-epimerase, domain 1"/>
    <property type="match status" value="1"/>
</dbReference>
<gene>
    <name evidence="4" type="ORF">QQX98_003159</name>
</gene>
<evidence type="ECO:0000313" key="4">
    <source>
        <dbReference type="EMBL" id="KAK7419787.1"/>
    </source>
</evidence>
<dbReference type="SUPFAM" id="SSF51735">
    <property type="entry name" value="NAD(P)-binding Rossmann-fold domains"/>
    <property type="match status" value="1"/>
</dbReference>
<dbReference type="InterPro" id="IPR036291">
    <property type="entry name" value="NAD(P)-bd_dom_sf"/>
</dbReference>
<dbReference type="PANTHER" id="PTHR42748:SF26">
    <property type="entry name" value="NMRA-LIKE DOMAIN-CONTAINING PROTEIN"/>
    <property type="match status" value="1"/>
</dbReference>
<organism evidence="4 5">
    <name type="scientific">Neonectria punicea</name>
    <dbReference type="NCBI Taxonomy" id="979145"/>
    <lineage>
        <taxon>Eukaryota</taxon>
        <taxon>Fungi</taxon>
        <taxon>Dikarya</taxon>
        <taxon>Ascomycota</taxon>
        <taxon>Pezizomycotina</taxon>
        <taxon>Sordariomycetes</taxon>
        <taxon>Hypocreomycetidae</taxon>
        <taxon>Hypocreales</taxon>
        <taxon>Nectriaceae</taxon>
        <taxon>Neonectria</taxon>
    </lineage>
</organism>
<keyword evidence="5" id="KW-1185">Reference proteome</keyword>
<sequence>MATDDKVICVIGATGNQGGSVARRFRKAGFSKLAIEGIEVVKVDLDNVDSLISVFHGANVIFSVTNYWEPFFRPDYRQKTEELGISCRKLASDAEYQQGKNVADAAAATVDANGFLVSTLSHAGKCSQGAFTELYHFDAKVDIFPIYVQDKYPELASKMSCVQTGFFFTSFNTSCPTHTSASFQMAFTASPDKPVPHLVPVGDMGNFVYAVYQMPAGKEYMAEGTTCSWSGWIKTWGSVTGLPVSYRQVSAEEMIDMTGNRDTGIEVANMFSYGSDPGYDGGVYLF</sequence>
<evidence type="ECO:0000256" key="1">
    <source>
        <dbReference type="ARBA" id="ARBA00006328"/>
    </source>
</evidence>
<evidence type="ECO:0000259" key="3">
    <source>
        <dbReference type="Pfam" id="PF05368"/>
    </source>
</evidence>
<dbReference type="Pfam" id="PF05368">
    <property type="entry name" value="NmrA"/>
    <property type="match status" value="1"/>
</dbReference>
<comment type="caution">
    <text evidence="4">The sequence shown here is derived from an EMBL/GenBank/DDBJ whole genome shotgun (WGS) entry which is preliminary data.</text>
</comment>
<accession>A0ABR1HF28</accession>
<evidence type="ECO:0000256" key="2">
    <source>
        <dbReference type="ARBA" id="ARBA00022857"/>
    </source>
</evidence>
<dbReference type="Proteomes" id="UP001498476">
    <property type="component" value="Unassembled WGS sequence"/>
</dbReference>
<protein>
    <recommendedName>
        <fullName evidence="3">NmrA-like domain-containing protein</fullName>
    </recommendedName>
</protein>
<feature type="domain" description="NmrA-like" evidence="3">
    <location>
        <begin position="5"/>
        <end position="273"/>
    </location>
</feature>
<evidence type="ECO:0000313" key="5">
    <source>
        <dbReference type="Proteomes" id="UP001498476"/>
    </source>
</evidence>
<dbReference type="InterPro" id="IPR008030">
    <property type="entry name" value="NmrA-like"/>
</dbReference>
<dbReference type="EMBL" id="JAZAVJ010000035">
    <property type="protein sequence ID" value="KAK7419787.1"/>
    <property type="molecule type" value="Genomic_DNA"/>
</dbReference>